<evidence type="ECO:0000313" key="1">
    <source>
        <dbReference type="EMBL" id="CAD6192262.1"/>
    </source>
</evidence>
<dbReference type="Proteomes" id="UP000835052">
    <property type="component" value="Unassembled WGS sequence"/>
</dbReference>
<reference evidence="1" key="1">
    <citation type="submission" date="2020-10" db="EMBL/GenBank/DDBJ databases">
        <authorList>
            <person name="Kikuchi T."/>
        </authorList>
    </citation>
    <scope>NUCLEOTIDE SEQUENCE</scope>
    <source>
        <strain evidence="1">NKZ352</strain>
    </source>
</reference>
<dbReference type="EMBL" id="CAJGYM010000026">
    <property type="protein sequence ID" value="CAD6192262.1"/>
    <property type="molecule type" value="Genomic_DNA"/>
</dbReference>
<evidence type="ECO:0000313" key="2">
    <source>
        <dbReference type="Proteomes" id="UP000835052"/>
    </source>
</evidence>
<dbReference type="AlphaFoldDB" id="A0A8S1HAT2"/>
<gene>
    <name evidence="1" type="ORF">CAUJ_LOCUS8181</name>
</gene>
<proteinExistence type="predicted"/>
<sequence>MWGDNEKPDRMLLGTQFGARHLLSPMGHHGHHSPFYGPMGHLGGRGAGPSSPAAADRALLFWKGDTTRRKRFERDIAQDVCEIAAIGERYCSRLPRGIALLSLRYSPQYWMDTLSKGNISFFMVIVFWTFHKDRSADQILHANDVKEKQIAHSINNLLKCVVVVVLYCGK</sequence>
<accession>A0A8S1HAT2</accession>
<organism evidence="1 2">
    <name type="scientific">Caenorhabditis auriculariae</name>
    <dbReference type="NCBI Taxonomy" id="2777116"/>
    <lineage>
        <taxon>Eukaryota</taxon>
        <taxon>Metazoa</taxon>
        <taxon>Ecdysozoa</taxon>
        <taxon>Nematoda</taxon>
        <taxon>Chromadorea</taxon>
        <taxon>Rhabditida</taxon>
        <taxon>Rhabditina</taxon>
        <taxon>Rhabditomorpha</taxon>
        <taxon>Rhabditoidea</taxon>
        <taxon>Rhabditidae</taxon>
        <taxon>Peloderinae</taxon>
        <taxon>Caenorhabditis</taxon>
    </lineage>
</organism>
<keyword evidence="2" id="KW-1185">Reference proteome</keyword>
<name>A0A8S1HAT2_9PELO</name>
<comment type="caution">
    <text evidence="1">The sequence shown here is derived from an EMBL/GenBank/DDBJ whole genome shotgun (WGS) entry which is preliminary data.</text>
</comment>
<protein>
    <submittedName>
        <fullName evidence="1">Uncharacterized protein</fullName>
    </submittedName>
</protein>